<accession>A0ABU7X8K9</accession>
<dbReference type="RefSeq" id="WP_332086553.1">
    <property type="nucleotide sequence ID" value="NZ_JARBCY010000007.1"/>
</dbReference>
<dbReference type="Proteomes" id="UP001328425">
    <property type="component" value="Unassembled WGS sequence"/>
</dbReference>
<name>A0ABU7X8K9_9FIRM</name>
<proteinExistence type="predicted"/>
<comment type="caution">
    <text evidence="2">The sequence shown here is derived from an EMBL/GenBank/DDBJ whole genome shotgun (WGS) entry which is preliminary data.</text>
</comment>
<dbReference type="Pfam" id="PF14335">
    <property type="entry name" value="DUF4391"/>
    <property type="match status" value="1"/>
</dbReference>
<reference evidence="2 3" key="1">
    <citation type="submission" date="2022-11" db="EMBL/GenBank/DDBJ databases">
        <title>The First Case of Preauricular Fistular Abscess Caused by Peptoniphilus grossensis.</title>
        <authorList>
            <person name="Byun J.-H."/>
        </authorList>
    </citation>
    <scope>NUCLEOTIDE SEQUENCE [LARGE SCALE GENOMIC DNA]</scope>
    <source>
        <strain evidence="2 3">GYB008</strain>
    </source>
</reference>
<keyword evidence="1" id="KW-0175">Coiled coil</keyword>
<gene>
    <name evidence="2" type="ORF">PV361_00580</name>
</gene>
<evidence type="ECO:0000313" key="2">
    <source>
        <dbReference type="EMBL" id="MEF3317197.1"/>
    </source>
</evidence>
<protein>
    <submittedName>
        <fullName evidence="2">DUF4391 domain-containing protein</fullName>
    </submittedName>
</protein>
<organism evidence="2 3">
    <name type="scientific">Peptoniphilus grossensis</name>
    <dbReference type="NCBI Taxonomy" id="1465756"/>
    <lineage>
        <taxon>Bacteria</taxon>
        <taxon>Bacillati</taxon>
        <taxon>Bacillota</taxon>
        <taxon>Tissierellia</taxon>
        <taxon>Tissierellales</taxon>
        <taxon>Peptoniphilaceae</taxon>
        <taxon>Peptoniphilus</taxon>
    </lineage>
</organism>
<feature type="coiled-coil region" evidence="1">
    <location>
        <begin position="163"/>
        <end position="199"/>
    </location>
</feature>
<sequence>MFNLPEATEIRKNIFKNKIYNKYKEELSGNKKEKFDREISKIIITNEISEKTIKIPKTEEISSIFIIKIDLKTRDYTESNIVLITRLFGQNILYILNYKDQYKLAISKDKLITSQWKKEEEIDLRLQGLNLSSIWDNLVIQVGDIEVEDGKTLEEQIEIDERREKLEKLITKTKKKMAREIQAKKKHQLFKELKKYKEELEKYNG</sequence>
<evidence type="ECO:0000313" key="3">
    <source>
        <dbReference type="Proteomes" id="UP001328425"/>
    </source>
</evidence>
<evidence type="ECO:0000256" key="1">
    <source>
        <dbReference type="SAM" id="Coils"/>
    </source>
</evidence>
<dbReference type="InterPro" id="IPR025503">
    <property type="entry name" value="DUF4391"/>
</dbReference>
<keyword evidence="3" id="KW-1185">Reference proteome</keyword>
<dbReference type="EMBL" id="JARBCY010000007">
    <property type="protein sequence ID" value="MEF3317197.1"/>
    <property type="molecule type" value="Genomic_DNA"/>
</dbReference>